<dbReference type="Proteomes" id="UP001179952">
    <property type="component" value="Unassembled WGS sequence"/>
</dbReference>
<keyword evidence="4" id="KW-0325">Glycoprotein</keyword>
<feature type="signal peptide" evidence="5">
    <location>
        <begin position="1"/>
        <end position="25"/>
    </location>
</feature>
<reference evidence="6" key="1">
    <citation type="journal article" date="2023" name="Nat. Commun.">
        <title>Diploid and tetraploid genomes of Acorus and the evolution of monocots.</title>
        <authorList>
            <person name="Ma L."/>
            <person name="Liu K.W."/>
            <person name="Li Z."/>
            <person name="Hsiao Y.Y."/>
            <person name="Qi Y."/>
            <person name="Fu T."/>
            <person name="Tang G.D."/>
            <person name="Zhang D."/>
            <person name="Sun W.H."/>
            <person name="Liu D.K."/>
            <person name="Li Y."/>
            <person name="Chen G.Z."/>
            <person name="Liu X.D."/>
            <person name="Liao X.Y."/>
            <person name="Jiang Y.T."/>
            <person name="Yu X."/>
            <person name="Hao Y."/>
            <person name="Huang J."/>
            <person name="Zhao X.W."/>
            <person name="Ke S."/>
            <person name="Chen Y.Y."/>
            <person name="Wu W.L."/>
            <person name="Hsu J.L."/>
            <person name="Lin Y.F."/>
            <person name="Huang M.D."/>
            <person name="Li C.Y."/>
            <person name="Huang L."/>
            <person name="Wang Z.W."/>
            <person name="Zhao X."/>
            <person name="Zhong W.Y."/>
            <person name="Peng D.H."/>
            <person name="Ahmad S."/>
            <person name="Lan S."/>
            <person name="Zhang J.S."/>
            <person name="Tsai W.C."/>
            <person name="Van de Peer Y."/>
            <person name="Liu Z.J."/>
        </authorList>
    </citation>
    <scope>NUCLEOTIDE SEQUENCE</scope>
    <source>
        <strain evidence="6">SCP</strain>
    </source>
</reference>
<dbReference type="EMBL" id="JAUJYN010000003">
    <property type="protein sequence ID" value="KAK1276821.1"/>
    <property type="molecule type" value="Genomic_DNA"/>
</dbReference>
<dbReference type="PANTHER" id="PTHR22835">
    <property type="entry name" value="ZINC FINGER FYVE DOMAIN CONTAINING PROTEIN"/>
    <property type="match status" value="1"/>
</dbReference>
<evidence type="ECO:0000313" key="7">
    <source>
        <dbReference type="Proteomes" id="UP001179952"/>
    </source>
</evidence>
<dbReference type="GO" id="GO:0016788">
    <property type="term" value="F:hydrolase activity, acting on ester bonds"/>
    <property type="evidence" value="ECO:0007669"/>
    <property type="project" value="InterPro"/>
</dbReference>
<keyword evidence="7" id="KW-1185">Reference proteome</keyword>
<evidence type="ECO:0000256" key="5">
    <source>
        <dbReference type="SAM" id="SignalP"/>
    </source>
</evidence>
<dbReference type="InterPro" id="IPR001087">
    <property type="entry name" value="GDSL"/>
</dbReference>
<reference evidence="6" key="2">
    <citation type="submission" date="2023-06" db="EMBL/GenBank/DDBJ databases">
        <authorList>
            <person name="Ma L."/>
            <person name="Liu K.-W."/>
            <person name="Li Z."/>
            <person name="Hsiao Y.-Y."/>
            <person name="Qi Y."/>
            <person name="Fu T."/>
            <person name="Tang G."/>
            <person name="Zhang D."/>
            <person name="Sun W.-H."/>
            <person name="Liu D.-K."/>
            <person name="Li Y."/>
            <person name="Chen G.-Z."/>
            <person name="Liu X.-D."/>
            <person name="Liao X.-Y."/>
            <person name="Jiang Y.-T."/>
            <person name="Yu X."/>
            <person name="Hao Y."/>
            <person name="Huang J."/>
            <person name="Zhao X.-W."/>
            <person name="Ke S."/>
            <person name="Chen Y.-Y."/>
            <person name="Wu W.-L."/>
            <person name="Hsu J.-L."/>
            <person name="Lin Y.-F."/>
            <person name="Huang M.-D."/>
            <person name="Li C.-Y."/>
            <person name="Huang L."/>
            <person name="Wang Z.-W."/>
            <person name="Zhao X."/>
            <person name="Zhong W.-Y."/>
            <person name="Peng D.-H."/>
            <person name="Ahmad S."/>
            <person name="Lan S."/>
            <person name="Zhang J.-S."/>
            <person name="Tsai W.-C."/>
            <person name="Van De Peer Y."/>
            <person name="Liu Z.-J."/>
        </authorList>
    </citation>
    <scope>NUCLEOTIDE SEQUENCE</scope>
    <source>
        <strain evidence="6">SCP</strain>
        <tissue evidence="6">Leaves</tissue>
    </source>
</reference>
<comment type="similarity">
    <text evidence="1">Belongs to the 'GDSL' lipolytic enzyme family.</text>
</comment>
<dbReference type="CDD" id="cd01837">
    <property type="entry name" value="SGNH_plant_lipase_like"/>
    <property type="match status" value="1"/>
</dbReference>
<evidence type="ECO:0000313" key="6">
    <source>
        <dbReference type="EMBL" id="KAK1276821.1"/>
    </source>
</evidence>
<evidence type="ECO:0000256" key="2">
    <source>
        <dbReference type="ARBA" id="ARBA00022729"/>
    </source>
</evidence>
<evidence type="ECO:0000256" key="4">
    <source>
        <dbReference type="ARBA" id="ARBA00023180"/>
    </source>
</evidence>
<name>A0AAV9BJI4_ACOGR</name>
<dbReference type="PANTHER" id="PTHR22835:SF663">
    <property type="entry name" value="LIPASE-LIKE"/>
    <property type="match status" value="1"/>
</dbReference>
<evidence type="ECO:0000256" key="3">
    <source>
        <dbReference type="ARBA" id="ARBA00022801"/>
    </source>
</evidence>
<organism evidence="6 7">
    <name type="scientific">Acorus gramineus</name>
    <name type="common">Dwarf sweet flag</name>
    <dbReference type="NCBI Taxonomy" id="55184"/>
    <lineage>
        <taxon>Eukaryota</taxon>
        <taxon>Viridiplantae</taxon>
        <taxon>Streptophyta</taxon>
        <taxon>Embryophyta</taxon>
        <taxon>Tracheophyta</taxon>
        <taxon>Spermatophyta</taxon>
        <taxon>Magnoliopsida</taxon>
        <taxon>Liliopsida</taxon>
        <taxon>Acoraceae</taxon>
        <taxon>Acorus</taxon>
    </lineage>
</organism>
<accession>A0AAV9BJI4</accession>
<dbReference type="Pfam" id="PF00657">
    <property type="entry name" value="Lipase_GDSL"/>
    <property type="match status" value="1"/>
</dbReference>
<dbReference type="InterPro" id="IPR035669">
    <property type="entry name" value="SGNH_plant_lipase-like"/>
</dbReference>
<sequence>MEMAPTFPSFTRLILLVLLLGLVRSESTEKQRYKAIYCFGDSLADTGNDRILFGAANIPPLPYGETYFHRSTGRLSNGRLLIDFIAQEFGLPLLPPYLGGPGEHGFRHGVNFAVGGALALNQSFILEMGINYMLPWSLDVEVGWFKQLLPSLCDSSTTNCSDFFSESLFFINEIGINDVQGFLQLGRNKTQVRDFVTLVVQKTREAIDTLIELGAQTMVVGGFYPWGCTPAFLTEFGTNNVRDYEPETGCLKWHNQLSKYCDQLLKKEILHARKMHPHATIAFANYYSILKPVFRSPNEYGFNDREALVSCCGMGGQYNFNSSNACFNNLRKAGNGLHVCQDPASRLSWDGLHLTEAAYGFVARALMEGRYSIQPLS</sequence>
<protein>
    <submittedName>
        <fullName evidence="6">GDSL esterase/lipase</fullName>
    </submittedName>
</protein>
<dbReference type="SUPFAM" id="SSF52266">
    <property type="entry name" value="SGNH hydrolase"/>
    <property type="match status" value="1"/>
</dbReference>
<dbReference type="AlphaFoldDB" id="A0AAV9BJI4"/>
<feature type="chain" id="PRO_5043384351" evidence="5">
    <location>
        <begin position="26"/>
        <end position="377"/>
    </location>
</feature>
<comment type="caution">
    <text evidence="6">The sequence shown here is derived from an EMBL/GenBank/DDBJ whole genome shotgun (WGS) entry which is preliminary data.</text>
</comment>
<gene>
    <name evidence="6" type="ORF">QJS04_geneDACA010992</name>
</gene>
<dbReference type="InterPro" id="IPR036514">
    <property type="entry name" value="SGNH_hydro_sf"/>
</dbReference>
<dbReference type="Gene3D" id="3.40.50.1110">
    <property type="entry name" value="SGNH hydrolase"/>
    <property type="match status" value="1"/>
</dbReference>
<proteinExistence type="inferred from homology"/>
<evidence type="ECO:0000256" key="1">
    <source>
        <dbReference type="ARBA" id="ARBA00008668"/>
    </source>
</evidence>
<keyword evidence="3" id="KW-0378">Hydrolase</keyword>
<keyword evidence="2 5" id="KW-0732">Signal</keyword>